<reference evidence="2" key="1">
    <citation type="journal article" date="2019" name="Int. J. Syst. Evol. Microbiol.">
        <title>The Global Catalogue of Microorganisms (GCM) 10K type strain sequencing project: providing services to taxonomists for standard genome sequencing and annotation.</title>
        <authorList>
            <consortium name="The Broad Institute Genomics Platform"/>
            <consortium name="The Broad Institute Genome Sequencing Center for Infectious Disease"/>
            <person name="Wu L."/>
            <person name="Ma J."/>
        </authorList>
    </citation>
    <scope>NUCLEOTIDE SEQUENCE [LARGE SCALE GENOMIC DNA]</scope>
    <source>
        <strain evidence="2">CGMCC 1.15399</strain>
    </source>
</reference>
<evidence type="ECO:0000313" key="2">
    <source>
        <dbReference type="Proteomes" id="UP001597097"/>
    </source>
</evidence>
<sequence length="47" mass="4954">MAKKDDEPPPVCGICLGAGGEWIDRNGDSNKQSVWVSCKTCDGTGRA</sequence>
<dbReference type="RefSeq" id="WP_219536156.1">
    <property type="nucleotide sequence ID" value="NZ_JAHKRM010000028.1"/>
</dbReference>
<protein>
    <recommendedName>
        <fullName evidence="3">Molecular chaperone DnaJ</fullName>
    </recommendedName>
</protein>
<accession>A0ABW4GLL4</accession>
<proteinExistence type="predicted"/>
<name>A0ABW4GLL4_9ACTN</name>
<dbReference type="EMBL" id="JBHUCM010000038">
    <property type="protein sequence ID" value="MFD1543286.1"/>
    <property type="molecule type" value="Genomic_DNA"/>
</dbReference>
<dbReference type="Proteomes" id="UP001597097">
    <property type="component" value="Unassembled WGS sequence"/>
</dbReference>
<comment type="caution">
    <text evidence="1">The sequence shown here is derived from an EMBL/GenBank/DDBJ whole genome shotgun (WGS) entry which is preliminary data.</text>
</comment>
<organism evidence="1 2">
    <name type="scientific">Nonomuraea guangzhouensis</name>
    <dbReference type="NCBI Taxonomy" id="1291555"/>
    <lineage>
        <taxon>Bacteria</taxon>
        <taxon>Bacillati</taxon>
        <taxon>Actinomycetota</taxon>
        <taxon>Actinomycetes</taxon>
        <taxon>Streptosporangiales</taxon>
        <taxon>Streptosporangiaceae</taxon>
        <taxon>Nonomuraea</taxon>
    </lineage>
</organism>
<evidence type="ECO:0000313" key="1">
    <source>
        <dbReference type="EMBL" id="MFD1543286.1"/>
    </source>
</evidence>
<evidence type="ECO:0008006" key="3">
    <source>
        <dbReference type="Google" id="ProtNLM"/>
    </source>
</evidence>
<gene>
    <name evidence="1" type="ORF">ACFSJ0_39995</name>
</gene>
<keyword evidence="2" id="KW-1185">Reference proteome</keyword>